<dbReference type="FunFam" id="3.40.1010.10:FF:000006">
    <property type="entry name" value="Siroheme synthase, putative"/>
    <property type="match status" value="1"/>
</dbReference>
<evidence type="ECO:0000256" key="6">
    <source>
        <dbReference type="ARBA" id="ARBA00022691"/>
    </source>
</evidence>
<dbReference type="Proteomes" id="UP000693970">
    <property type="component" value="Unassembled WGS sequence"/>
</dbReference>
<dbReference type="InterPro" id="IPR000878">
    <property type="entry name" value="4pyrrol_Mease"/>
</dbReference>
<evidence type="ECO:0000256" key="5">
    <source>
        <dbReference type="ARBA" id="ARBA00022679"/>
    </source>
</evidence>
<evidence type="ECO:0000256" key="9">
    <source>
        <dbReference type="ARBA" id="ARBA00055636"/>
    </source>
</evidence>
<keyword evidence="6" id="KW-0949">S-adenosyl-L-methionine</keyword>
<dbReference type="GO" id="GO:0032259">
    <property type="term" value="P:methylation"/>
    <property type="evidence" value="ECO:0007669"/>
    <property type="project" value="UniProtKB-KW"/>
</dbReference>
<dbReference type="GO" id="GO:0004851">
    <property type="term" value="F:uroporphyrin-III C-methyltransferase activity"/>
    <property type="evidence" value="ECO:0007669"/>
    <property type="project" value="UniProtKB-EC"/>
</dbReference>
<dbReference type="AlphaFoldDB" id="A0A9K3K837"/>
<accession>A0A9K3K837</accession>
<dbReference type="EMBL" id="JAGRRH010000017">
    <property type="protein sequence ID" value="KAG7353074.1"/>
    <property type="molecule type" value="Genomic_DNA"/>
</dbReference>
<evidence type="ECO:0000256" key="7">
    <source>
        <dbReference type="ARBA" id="ARBA00023167"/>
    </source>
</evidence>
<dbReference type="GO" id="GO:0019354">
    <property type="term" value="P:siroheme biosynthetic process"/>
    <property type="evidence" value="ECO:0007669"/>
    <property type="project" value="InterPro"/>
</dbReference>
<dbReference type="EC" id="2.1.1.107" evidence="2"/>
<keyword evidence="14" id="KW-1185">Reference proteome</keyword>
<feature type="signal peptide" evidence="10">
    <location>
        <begin position="1"/>
        <end position="19"/>
    </location>
</feature>
<protein>
    <recommendedName>
        <fullName evidence="2">uroporphyrinogen-III C-methyltransferase</fullName>
        <ecNumber evidence="2">2.1.1.107</ecNumber>
    </recommendedName>
</protein>
<dbReference type="NCBIfam" id="TIGR01469">
    <property type="entry name" value="cobA_cysG_Cterm"/>
    <property type="match status" value="1"/>
</dbReference>
<keyword evidence="4" id="KW-0028">Amino-acid biosynthesis</keyword>
<keyword evidence="10" id="KW-0732">Signal</keyword>
<dbReference type="InterPro" id="IPR003043">
    <property type="entry name" value="Uropor_MeTrfase_CS"/>
</dbReference>
<keyword evidence="7" id="KW-0486">Methionine biosynthesis</keyword>
<dbReference type="PANTHER" id="PTHR45790:SF6">
    <property type="entry name" value="UROPORPHYRINOGEN-III C-METHYLTRANSFERASE"/>
    <property type="match status" value="1"/>
</dbReference>
<evidence type="ECO:0000256" key="4">
    <source>
        <dbReference type="ARBA" id="ARBA00022605"/>
    </source>
</evidence>
<sequence>MMYHSRIVFNLLLLRSAVAFLFHSSSSTRIGVQPRFMFVDYGLGEYSQEVIDSSKSNKWGIPASETLPPLSSTPKAQLENGGKVTLVGSGPGDPELLTLKAVKLLQEPDALVIVDRLVSPEILNLIQGEIKIARKLPGCAELAQEEIYWWAHQGLSAGKHVIRLKIGDPFVFGRGGEEILKFRQYGVESKVVPGVSSAFSAPLLANIPVTHRGAANQVVMCTGYGREGTSPDLIQYHEEQTIVFLMAVGRLRELCDRLVTLAGYPKDTPVGIVEKAGCPSQRTVIGTMETIADMAEKHKVQAPSTIIVGKVVNVLLNTDDEGVAIQGLIQSASQSDPILSSD</sequence>
<name>A0A9K3K837_9STRA</name>
<keyword evidence="3" id="KW-0489">Methyltransferase</keyword>
<dbReference type="NCBIfam" id="NF004790">
    <property type="entry name" value="PRK06136.1"/>
    <property type="match status" value="1"/>
</dbReference>
<feature type="domain" description="Tetrapyrrole methylase" evidence="11">
    <location>
        <begin position="83"/>
        <end position="291"/>
    </location>
</feature>
<comment type="catalytic activity">
    <reaction evidence="8">
        <text>uroporphyrinogen III + 2 S-adenosyl-L-methionine = precorrin-2 + 2 S-adenosyl-L-homocysteine + H(+)</text>
        <dbReference type="Rhea" id="RHEA:32459"/>
        <dbReference type="ChEBI" id="CHEBI:15378"/>
        <dbReference type="ChEBI" id="CHEBI:57308"/>
        <dbReference type="ChEBI" id="CHEBI:57856"/>
        <dbReference type="ChEBI" id="CHEBI:58827"/>
        <dbReference type="ChEBI" id="CHEBI:59789"/>
        <dbReference type="EC" id="2.1.1.107"/>
    </reaction>
</comment>
<evidence type="ECO:0000313" key="14">
    <source>
        <dbReference type="Proteomes" id="UP000693970"/>
    </source>
</evidence>
<evidence type="ECO:0000313" key="12">
    <source>
        <dbReference type="EMBL" id="KAG7338499.1"/>
    </source>
</evidence>
<dbReference type="PROSITE" id="PS00839">
    <property type="entry name" value="SUMT_1"/>
    <property type="match status" value="1"/>
</dbReference>
<dbReference type="OrthoDB" id="508204at2759"/>
<gene>
    <name evidence="13" type="ORF">IV203_009122</name>
    <name evidence="12" type="ORF">IV203_011129</name>
</gene>
<evidence type="ECO:0000256" key="10">
    <source>
        <dbReference type="SAM" id="SignalP"/>
    </source>
</evidence>
<dbReference type="Pfam" id="PF00590">
    <property type="entry name" value="TP_methylase"/>
    <property type="match status" value="1"/>
</dbReference>
<dbReference type="GO" id="GO:0009086">
    <property type="term" value="P:methionine biosynthetic process"/>
    <property type="evidence" value="ECO:0007669"/>
    <property type="project" value="UniProtKB-KW"/>
</dbReference>
<feature type="chain" id="PRO_5039882923" description="uroporphyrinogen-III C-methyltransferase" evidence="10">
    <location>
        <begin position="20"/>
        <end position="342"/>
    </location>
</feature>
<comment type="similarity">
    <text evidence="1">Belongs to the precorrin methyltransferase family.</text>
</comment>
<evidence type="ECO:0000256" key="8">
    <source>
        <dbReference type="ARBA" id="ARBA00052360"/>
    </source>
</evidence>
<evidence type="ECO:0000313" key="13">
    <source>
        <dbReference type="EMBL" id="KAG7353074.1"/>
    </source>
</evidence>
<reference evidence="12" key="1">
    <citation type="journal article" date="2021" name="Sci. Rep.">
        <title>Diploid genomic architecture of Nitzschia inconspicua, an elite biomass production diatom.</title>
        <authorList>
            <person name="Oliver A."/>
            <person name="Podell S."/>
            <person name="Pinowska A."/>
            <person name="Traller J.C."/>
            <person name="Smith S.R."/>
            <person name="McClure R."/>
            <person name="Beliaev A."/>
            <person name="Bohutskyi P."/>
            <person name="Hill E.A."/>
            <person name="Rabines A."/>
            <person name="Zheng H."/>
            <person name="Allen L.Z."/>
            <person name="Kuo A."/>
            <person name="Grigoriev I.V."/>
            <person name="Allen A.E."/>
            <person name="Hazlebeck D."/>
            <person name="Allen E.E."/>
        </authorList>
    </citation>
    <scope>NUCLEOTIDE SEQUENCE</scope>
    <source>
        <strain evidence="12">Hildebrandi</strain>
    </source>
</reference>
<keyword evidence="5" id="KW-0808">Transferase</keyword>
<dbReference type="CDD" id="cd11642">
    <property type="entry name" value="SUMT"/>
    <property type="match status" value="1"/>
</dbReference>
<dbReference type="InterPro" id="IPR006366">
    <property type="entry name" value="CobA/CysG_C"/>
</dbReference>
<evidence type="ECO:0000256" key="2">
    <source>
        <dbReference type="ARBA" id="ARBA00012162"/>
    </source>
</evidence>
<reference evidence="12" key="2">
    <citation type="submission" date="2021-04" db="EMBL/GenBank/DDBJ databases">
        <authorList>
            <person name="Podell S."/>
        </authorList>
    </citation>
    <scope>NUCLEOTIDE SEQUENCE</scope>
    <source>
        <strain evidence="12">Hildebrandi</strain>
    </source>
</reference>
<proteinExistence type="inferred from homology"/>
<organism evidence="12 14">
    <name type="scientific">Nitzschia inconspicua</name>
    <dbReference type="NCBI Taxonomy" id="303405"/>
    <lineage>
        <taxon>Eukaryota</taxon>
        <taxon>Sar</taxon>
        <taxon>Stramenopiles</taxon>
        <taxon>Ochrophyta</taxon>
        <taxon>Bacillariophyta</taxon>
        <taxon>Bacillariophyceae</taxon>
        <taxon>Bacillariophycidae</taxon>
        <taxon>Bacillariales</taxon>
        <taxon>Bacillariaceae</taxon>
        <taxon>Nitzschia</taxon>
    </lineage>
</organism>
<dbReference type="EMBL" id="JAGRRH010000055">
    <property type="protein sequence ID" value="KAG7338499.1"/>
    <property type="molecule type" value="Genomic_DNA"/>
</dbReference>
<dbReference type="FunFam" id="3.30.950.10:FF:000005">
    <property type="entry name" value="Uroporphyrin-III c-methyltransferase, putative"/>
    <property type="match status" value="1"/>
</dbReference>
<dbReference type="InterPro" id="IPR050161">
    <property type="entry name" value="Siro_Cobalamin_biosynth"/>
</dbReference>
<comment type="function">
    <text evidence="9">Siroheme synthase involved in methionine biosynthesis.</text>
</comment>
<evidence type="ECO:0000256" key="1">
    <source>
        <dbReference type="ARBA" id="ARBA00005879"/>
    </source>
</evidence>
<dbReference type="PANTHER" id="PTHR45790">
    <property type="entry name" value="SIROHEME SYNTHASE-RELATED"/>
    <property type="match status" value="1"/>
</dbReference>
<evidence type="ECO:0000256" key="3">
    <source>
        <dbReference type="ARBA" id="ARBA00022603"/>
    </source>
</evidence>
<evidence type="ECO:0000259" key="11">
    <source>
        <dbReference type="Pfam" id="PF00590"/>
    </source>
</evidence>
<comment type="caution">
    <text evidence="12">The sequence shown here is derived from an EMBL/GenBank/DDBJ whole genome shotgun (WGS) entry which is preliminary data.</text>
</comment>